<comment type="subcellular location">
    <subcellularLocation>
        <location evidence="1">Cell outer membrane</location>
    </subcellularLocation>
</comment>
<feature type="coiled-coil region" evidence="8">
    <location>
        <begin position="340"/>
        <end position="437"/>
    </location>
</feature>
<dbReference type="GO" id="GO:0015562">
    <property type="term" value="F:efflux transmembrane transporter activity"/>
    <property type="evidence" value="ECO:0007669"/>
    <property type="project" value="InterPro"/>
</dbReference>
<feature type="signal peptide" evidence="9">
    <location>
        <begin position="1"/>
        <end position="20"/>
    </location>
</feature>
<dbReference type="EMBL" id="QASA01000001">
    <property type="protein sequence ID" value="RDC62022.1"/>
    <property type="molecule type" value="Genomic_DNA"/>
</dbReference>
<keyword evidence="11" id="KW-1185">Reference proteome</keyword>
<keyword evidence="7" id="KW-0998">Cell outer membrane</keyword>
<keyword evidence="5" id="KW-0812">Transmembrane</keyword>
<dbReference type="Pfam" id="PF02321">
    <property type="entry name" value="OEP"/>
    <property type="match status" value="1"/>
</dbReference>
<keyword evidence="10" id="KW-0645">Protease</keyword>
<dbReference type="Gene3D" id="1.20.1600.10">
    <property type="entry name" value="Outer membrane efflux proteins (OEP)"/>
    <property type="match status" value="1"/>
</dbReference>
<evidence type="ECO:0000313" key="11">
    <source>
        <dbReference type="Proteomes" id="UP000253919"/>
    </source>
</evidence>
<sequence>MKKFIYLAGLFLMVLPPVMAQNQIKANQLSLTDALKYALANNETIKIALLDEKSAEYKIKETIGSGLPQISGTGTVTTYPALATQLLPGELAGQPGTLIPVQFGTKYNTSGGLQLQQLLFRKSFFVGLEAAQTTKDLYALRTQMSEEEVIYNVSSAYLQLLQTKEQFSTIDANTKRLAQLEKILKLQYQNDVATKVQLNRVTVSKTNLENSRQTLTAAYDQQKNALKFFMGMPMDQDLEIAESVPALEASVAVNADPKTILSEKIDFKLLNTQKSLYKLNVKNINSGYAPSLSAIANYSYNAQRNEFNFFDSNQPWFKAVSIGVQLNVPIFDGFQRKNQIRQAQIEVDKVDQDINQLTRNTEMSLLNAQTQMETSLSSIQAQERNVNLAQEVYRNTNELYKEGLAPLTEVLDTELSLREAQTNLNNERLKYQLAQLTYLQAKGELKTLIK</sequence>
<comment type="similarity">
    <text evidence="2">Belongs to the outer membrane factor (OMF) (TC 1.B.17) family.</text>
</comment>
<dbReference type="PANTHER" id="PTHR30026:SF20">
    <property type="entry name" value="OUTER MEMBRANE PROTEIN TOLC"/>
    <property type="match status" value="1"/>
</dbReference>
<reference evidence="10 11" key="1">
    <citation type="submission" date="2018-04" db="EMBL/GenBank/DDBJ databases">
        <title>Adhaeribacter sp. HMF7616 genome sequencing and assembly.</title>
        <authorList>
            <person name="Kang H."/>
            <person name="Kang J."/>
            <person name="Cha I."/>
            <person name="Kim H."/>
            <person name="Joh K."/>
        </authorList>
    </citation>
    <scope>NUCLEOTIDE SEQUENCE [LARGE SCALE GENOMIC DNA]</scope>
    <source>
        <strain evidence="10 11">HMF7616</strain>
    </source>
</reference>
<dbReference type="GO" id="GO:0009279">
    <property type="term" value="C:cell outer membrane"/>
    <property type="evidence" value="ECO:0007669"/>
    <property type="project" value="UniProtKB-SubCell"/>
</dbReference>
<organism evidence="10 11">
    <name type="scientific">Adhaeribacter pallidiroseus</name>
    <dbReference type="NCBI Taxonomy" id="2072847"/>
    <lineage>
        <taxon>Bacteria</taxon>
        <taxon>Pseudomonadati</taxon>
        <taxon>Bacteroidota</taxon>
        <taxon>Cytophagia</taxon>
        <taxon>Cytophagales</taxon>
        <taxon>Hymenobacteraceae</taxon>
        <taxon>Adhaeribacter</taxon>
    </lineage>
</organism>
<protein>
    <submittedName>
        <fullName evidence="10">Alkaline protease secretion protein AprF</fullName>
    </submittedName>
</protein>
<evidence type="ECO:0000313" key="10">
    <source>
        <dbReference type="EMBL" id="RDC62022.1"/>
    </source>
</evidence>
<dbReference type="AlphaFoldDB" id="A0A369QC54"/>
<feature type="chain" id="PRO_5016893868" evidence="9">
    <location>
        <begin position="21"/>
        <end position="450"/>
    </location>
</feature>
<keyword evidence="10" id="KW-0378">Hydrolase</keyword>
<evidence type="ECO:0000256" key="6">
    <source>
        <dbReference type="ARBA" id="ARBA00023136"/>
    </source>
</evidence>
<evidence type="ECO:0000256" key="5">
    <source>
        <dbReference type="ARBA" id="ARBA00022692"/>
    </source>
</evidence>
<gene>
    <name evidence="10" type="ORF">AHMF7616_00612</name>
</gene>
<accession>A0A369QC54</accession>
<evidence type="ECO:0000256" key="8">
    <source>
        <dbReference type="SAM" id="Coils"/>
    </source>
</evidence>
<evidence type="ECO:0000256" key="9">
    <source>
        <dbReference type="SAM" id="SignalP"/>
    </source>
</evidence>
<dbReference type="PANTHER" id="PTHR30026">
    <property type="entry name" value="OUTER MEMBRANE PROTEIN TOLC"/>
    <property type="match status" value="1"/>
</dbReference>
<evidence type="ECO:0000256" key="7">
    <source>
        <dbReference type="ARBA" id="ARBA00023237"/>
    </source>
</evidence>
<dbReference type="InterPro" id="IPR003423">
    <property type="entry name" value="OMP_efflux"/>
</dbReference>
<name>A0A369QC54_9BACT</name>
<proteinExistence type="inferred from homology"/>
<dbReference type="GO" id="GO:1990281">
    <property type="term" value="C:efflux pump complex"/>
    <property type="evidence" value="ECO:0007669"/>
    <property type="project" value="TreeGrafter"/>
</dbReference>
<evidence type="ECO:0000256" key="2">
    <source>
        <dbReference type="ARBA" id="ARBA00007613"/>
    </source>
</evidence>
<keyword evidence="3" id="KW-0813">Transport</keyword>
<dbReference type="Proteomes" id="UP000253919">
    <property type="component" value="Unassembled WGS sequence"/>
</dbReference>
<dbReference type="SUPFAM" id="SSF56954">
    <property type="entry name" value="Outer membrane efflux proteins (OEP)"/>
    <property type="match status" value="1"/>
</dbReference>
<dbReference type="GO" id="GO:0008233">
    <property type="term" value="F:peptidase activity"/>
    <property type="evidence" value="ECO:0007669"/>
    <property type="project" value="UniProtKB-KW"/>
</dbReference>
<keyword evidence="4" id="KW-1134">Transmembrane beta strand</keyword>
<dbReference type="RefSeq" id="WP_233507301.1">
    <property type="nucleotide sequence ID" value="NZ_QASA01000001.1"/>
</dbReference>
<dbReference type="InterPro" id="IPR051906">
    <property type="entry name" value="TolC-like"/>
</dbReference>
<dbReference type="GO" id="GO:0015288">
    <property type="term" value="F:porin activity"/>
    <property type="evidence" value="ECO:0007669"/>
    <property type="project" value="TreeGrafter"/>
</dbReference>
<dbReference type="GO" id="GO:0006508">
    <property type="term" value="P:proteolysis"/>
    <property type="evidence" value="ECO:0007669"/>
    <property type="project" value="UniProtKB-KW"/>
</dbReference>
<keyword evidence="9" id="KW-0732">Signal</keyword>
<keyword evidence="8" id="KW-0175">Coiled coil</keyword>
<evidence type="ECO:0000256" key="1">
    <source>
        <dbReference type="ARBA" id="ARBA00004442"/>
    </source>
</evidence>
<keyword evidence="6" id="KW-0472">Membrane</keyword>
<evidence type="ECO:0000256" key="3">
    <source>
        <dbReference type="ARBA" id="ARBA00022448"/>
    </source>
</evidence>
<comment type="caution">
    <text evidence="10">The sequence shown here is derived from an EMBL/GenBank/DDBJ whole genome shotgun (WGS) entry which is preliminary data.</text>
</comment>
<evidence type="ECO:0000256" key="4">
    <source>
        <dbReference type="ARBA" id="ARBA00022452"/>
    </source>
</evidence>